<feature type="non-terminal residue" evidence="3">
    <location>
        <position position="1"/>
    </location>
</feature>
<proteinExistence type="predicted"/>
<evidence type="ECO:0000259" key="2">
    <source>
        <dbReference type="Pfam" id="PF20434"/>
    </source>
</evidence>
<protein>
    <recommendedName>
        <fullName evidence="2">BD-FAE-like domain-containing protein</fullName>
    </recommendedName>
</protein>
<name>A0A381T8K1_9ZZZZ</name>
<evidence type="ECO:0000256" key="1">
    <source>
        <dbReference type="ARBA" id="ARBA00022801"/>
    </source>
</evidence>
<dbReference type="AlphaFoldDB" id="A0A381T8K1"/>
<dbReference type="GO" id="GO:0016787">
    <property type="term" value="F:hydrolase activity"/>
    <property type="evidence" value="ECO:0007669"/>
    <property type="project" value="UniProtKB-KW"/>
</dbReference>
<dbReference type="Gene3D" id="3.40.50.1820">
    <property type="entry name" value="alpha/beta hydrolase"/>
    <property type="match status" value="1"/>
</dbReference>
<organism evidence="3">
    <name type="scientific">marine metagenome</name>
    <dbReference type="NCBI Taxonomy" id="408172"/>
    <lineage>
        <taxon>unclassified sequences</taxon>
        <taxon>metagenomes</taxon>
        <taxon>ecological metagenomes</taxon>
    </lineage>
</organism>
<evidence type="ECO:0000313" key="3">
    <source>
        <dbReference type="EMBL" id="SVA12492.1"/>
    </source>
</evidence>
<dbReference type="PANTHER" id="PTHR48081">
    <property type="entry name" value="AB HYDROLASE SUPERFAMILY PROTEIN C4A8.06C"/>
    <property type="match status" value="1"/>
</dbReference>
<dbReference type="EMBL" id="UINC01004191">
    <property type="protein sequence ID" value="SVA12492.1"/>
    <property type="molecule type" value="Genomic_DNA"/>
</dbReference>
<dbReference type="Pfam" id="PF20434">
    <property type="entry name" value="BD-FAE"/>
    <property type="match status" value="1"/>
</dbReference>
<reference evidence="3" key="1">
    <citation type="submission" date="2018-05" db="EMBL/GenBank/DDBJ databases">
        <authorList>
            <person name="Lanie J.A."/>
            <person name="Ng W.-L."/>
            <person name="Kazmierczak K.M."/>
            <person name="Andrzejewski T.M."/>
            <person name="Davidsen T.M."/>
            <person name="Wayne K.J."/>
            <person name="Tettelin H."/>
            <person name="Glass J.I."/>
            <person name="Rusch D."/>
            <person name="Podicherti R."/>
            <person name="Tsui H.-C.T."/>
            <person name="Winkler M.E."/>
        </authorList>
    </citation>
    <scope>NUCLEOTIDE SEQUENCE</scope>
</reference>
<dbReference type="InterPro" id="IPR050300">
    <property type="entry name" value="GDXG_lipolytic_enzyme"/>
</dbReference>
<dbReference type="InterPro" id="IPR049492">
    <property type="entry name" value="BD-FAE-like_dom"/>
</dbReference>
<gene>
    <name evidence="3" type="ORF">METZ01_LOCUS65346</name>
</gene>
<keyword evidence="1" id="KW-0378">Hydrolase</keyword>
<feature type="domain" description="BD-FAE-like" evidence="2">
    <location>
        <begin position="41"/>
        <end position="283"/>
    </location>
</feature>
<sequence length="337" mass="37649">SLSLLFSGTAKPELLSNDDPSKYTITKDVLWASPGGFDLTMDIYTPNSGKDSYPVVVIFHGGGWLIRNKSIMDQMSKYLVTNSEYVICNVNYRLLSDNKNTINLNQIVEDVFGSILWIKDNIHNYKGDKTKLAVTGDSAGGHLSAMVVNMGTNLSSHGFTPTSQGFNPTYLPRGKTAEEVAKEEGLEIQAAILSYGSYDMYTTSLKGFEKMKNFFWLISGSLPRGIFGKNFNALDDPEMYKAVSPSFNIPMASERKLPPQLLTVGSNDKLVTPNSVRTYKEKLESSGQQVEYWEYEGQSHAYLDSNTKGFFSNNFEINAPPALEVMIRFLDKVFYKK</sequence>
<dbReference type="InterPro" id="IPR029058">
    <property type="entry name" value="AB_hydrolase_fold"/>
</dbReference>
<dbReference type="SUPFAM" id="SSF53474">
    <property type="entry name" value="alpha/beta-Hydrolases"/>
    <property type="match status" value="1"/>
</dbReference>
<accession>A0A381T8K1</accession>